<comment type="similarity">
    <text evidence="2">Belongs to the cytochrome P450 family.</text>
</comment>
<accession>A0A0T6B825</accession>
<dbReference type="InterPro" id="IPR002402">
    <property type="entry name" value="Cyt_P450_E_grp-II"/>
</dbReference>
<evidence type="ECO:0000256" key="1">
    <source>
        <dbReference type="ARBA" id="ARBA00001971"/>
    </source>
</evidence>
<name>A0A0T6B825_9SCAR</name>
<dbReference type="EMBL" id="LJIG01009240">
    <property type="protein sequence ID" value="KRT83476.1"/>
    <property type="molecule type" value="Genomic_DNA"/>
</dbReference>
<dbReference type="Gene3D" id="1.10.630.10">
    <property type="entry name" value="Cytochrome P450"/>
    <property type="match status" value="1"/>
</dbReference>
<gene>
    <name evidence="8" type="ORF">AMK59_4761</name>
</gene>
<organism evidence="8 9">
    <name type="scientific">Oryctes borbonicus</name>
    <dbReference type="NCBI Taxonomy" id="1629725"/>
    <lineage>
        <taxon>Eukaryota</taxon>
        <taxon>Metazoa</taxon>
        <taxon>Ecdysozoa</taxon>
        <taxon>Arthropoda</taxon>
        <taxon>Hexapoda</taxon>
        <taxon>Insecta</taxon>
        <taxon>Pterygota</taxon>
        <taxon>Neoptera</taxon>
        <taxon>Endopterygota</taxon>
        <taxon>Coleoptera</taxon>
        <taxon>Polyphaga</taxon>
        <taxon>Scarabaeiformia</taxon>
        <taxon>Scarabaeidae</taxon>
        <taxon>Dynastinae</taxon>
        <taxon>Oryctes</taxon>
    </lineage>
</organism>
<dbReference type="GO" id="GO:0005506">
    <property type="term" value="F:iron ion binding"/>
    <property type="evidence" value="ECO:0007669"/>
    <property type="project" value="InterPro"/>
</dbReference>
<evidence type="ECO:0000313" key="8">
    <source>
        <dbReference type="EMBL" id="KRT83476.1"/>
    </source>
</evidence>
<comment type="cofactor">
    <cofactor evidence="1">
        <name>heme</name>
        <dbReference type="ChEBI" id="CHEBI:30413"/>
    </cofactor>
</comment>
<keyword evidence="4" id="KW-0479">Metal-binding</keyword>
<keyword evidence="3" id="KW-0349">Heme</keyword>
<dbReference type="Proteomes" id="UP000051574">
    <property type="component" value="Unassembled WGS sequence"/>
</dbReference>
<dbReference type="GO" id="GO:0016705">
    <property type="term" value="F:oxidoreductase activity, acting on paired donors, with incorporation or reduction of molecular oxygen"/>
    <property type="evidence" value="ECO:0007669"/>
    <property type="project" value="InterPro"/>
</dbReference>
<keyword evidence="7" id="KW-0503">Monooxygenase</keyword>
<feature type="non-terminal residue" evidence="8">
    <location>
        <position position="1"/>
    </location>
</feature>
<protein>
    <submittedName>
        <fullName evidence="8">Cytochrome P450</fullName>
    </submittedName>
</protein>
<evidence type="ECO:0000313" key="9">
    <source>
        <dbReference type="Proteomes" id="UP000051574"/>
    </source>
</evidence>
<sequence length="232" mass="27534">PYLIIADPKDMNFVMNHPSCLRKSNFYDFMRNWLGNGLLTSDGDRWWKHRKIITPAFHFQILDEFIDVFNSQSEILVSILKEKNKNANIDVYPYIGRCTLDIICETAMGTTVNAQRDIGSEYVRCLHLLLDIFFIRFFSPILSNNFLYKFSRTYRNEKNALKVVHGYTKSVIQRRKQELFRSIRNNEEIGGSLGRKKRRAFLDLLLEYSMTDSQFTEEHIREEVDTFMFERV</sequence>
<evidence type="ECO:0000256" key="4">
    <source>
        <dbReference type="ARBA" id="ARBA00022723"/>
    </source>
</evidence>
<evidence type="ECO:0000256" key="5">
    <source>
        <dbReference type="ARBA" id="ARBA00023002"/>
    </source>
</evidence>
<keyword evidence="9" id="KW-1185">Reference proteome</keyword>
<dbReference type="PANTHER" id="PTHR24291:SF187">
    <property type="entry name" value="CYTOCHROME P450 4AE1-RELATED"/>
    <property type="match status" value="1"/>
</dbReference>
<evidence type="ECO:0000256" key="6">
    <source>
        <dbReference type="ARBA" id="ARBA00023004"/>
    </source>
</evidence>
<keyword evidence="6" id="KW-0408">Iron</keyword>
<evidence type="ECO:0000256" key="2">
    <source>
        <dbReference type="ARBA" id="ARBA00010617"/>
    </source>
</evidence>
<dbReference type="AlphaFoldDB" id="A0A0T6B825"/>
<dbReference type="GO" id="GO:0004497">
    <property type="term" value="F:monooxygenase activity"/>
    <property type="evidence" value="ECO:0007669"/>
    <property type="project" value="UniProtKB-KW"/>
</dbReference>
<proteinExistence type="inferred from homology"/>
<evidence type="ECO:0000256" key="7">
    <source>
        <dbReference type="ARBA" id="ARBA00023033"/>
    </source>
</evidence>
<dbReference type="PRINTS" id="PR00464">
    <property type="entry name" value="EP450II"/>
</dbReference>
<dbReference type="PANTHER" id="PTHR24291">
    <property type="entry name" value="CYTOCHROME P450 FAMILY 4"/>
    <property type="match status" value="1"/>
</dbReference>
<dbReference type="InterPro" id="IPR036396">
    <property type="entry name" value="Cyt_P450_sf"/>
</dbReference>
<dbReference type="SUPFAM" id="SSF48264">
    <property type="entry name" value="Cytochrome P450"/>
    <property type="match status" value="1"/>
</dbReference>
<dbReference type="GO" id="GO:0020037">
    <property type="term" value="F:heme binding"/>
    <property type="evidence" value="ECO:0007669"/>
    <property type="project" value="InterPro"/>
</dbReference>
<dbReference type="Pfam" id="PF00067">
    <property type="entry name" value="p450"/>
    <property type="match status" value="1"/>
</dbReference>
<dbReference type="InterPro" id="IPR050196">
    <property type="entry name" value="Cytochrome_P450_Monoox"/>
</dbReference>
<evidence type="ECO:0000256" key="3">
    <source>
        <dbReference type="ARBA" id="ARBA00022617"/>
    </source>
</evidence>
<dbReference type="InterPro" id="IPR001128">
    <property type="entry name" value="Cyt_P450"/>
</dbReference>
<dbReference type="OrthoDB" id="1470350at2759"/>
<comment type="caution">
    <text evidence="8">The sequence shown here is derived from an EMBL/GenBank/DDBJ whole genome shotgun (WGS) entry which is preliminary data.</text>
</comment>
<keyword evidence="5" id="KW-0560">Oxidoreductase</keyword>
<reference evidence="8 9" key="1">
    <citation type="submission" date="2015-09" db="EMBL/GenBank/DDBJ databases">
        <title>Draft genome of the scarab beetle Oryctes borbonicus.</title>
        <authorList>
            <person name="Meyer J.M."/>
            <person name="Markov G.V."/>
            <person name="Baskaran P."/>
            <person name="Herrmann M."/>
            <person name="Sommer R.J."/>
            <person name="Roedelsperger C."/>
        </authorList>
    </citation>
    <scope>NUCLEOTIDE SEQUENCE [LARGE SCALE GENOMIC DNA]</scope>
    <source>
        <strain evidence="8">OB123</strain>
        <tissue evidence="8">Whole animal</tissue>
    </source>
</reference>